<sequence length="320" mass="33686">MTAKNVNKSSARDLAAMTGMPYQSCLTTVQVLRALPAGVSLADLEPVLTGSGSGQALLNLPGSDEVNYQGVLPFAFSGDGDGDGEVIVVAQAEPALAVRTSGSDWGLPPSGASLWLEMGLGDDQLRPAGVWRTTVKRLLGAARSGTGGAAVLADPAEDIKAMAVVLGGEIPGVAYISPRLDTVAPSYTTAGPGFDWAHFSFVDLDQVHAPDEQDHRLVEGCGGNCGWLHDWPTTNLTHTQISMPVPLVDAYQRITASAGPDPDGFDNERWFRHGVTADGTHWYGLGTYPWHSEQLKDVCGVWMRVDPPAAGSAPFPLPVS</sequence>
<evidence type="ECO:0000313" key="2">
    <source>
        <dbReference type="Proteomes" id="UP001500751"/>
    </source>
</evidence>
<organism evidence="1 2">
    <name type="scientific">Catenulispora yoronensis</name>
    <dbReference type="NCBI Taxonomy" id="450799"/>
    <lineage>
        <taxon>Bacteria</taxon>
        <taxon>Bacillati</taxon>
        <taxon>Actinomycetota</taxon>
        <taxon>Actinomycetes</taxon>
        <taxon>Catenulisporales</taxon>
        <taxon>Catenulisporaceae</taxon>
        <taxon>Catenulispora</taxon>
    </lineage>
</organism>
<dbReference type="EMBL" id="BAAAQN010000006">
    <property type="protein sequence ID" value="GAA2018668.1"/>
    <property type="molecule type" value="Genomic_DNA"/>
</dbReference>
<evidence type="ECO:0000313" key="1">
    <source>
        <dbReference type="EMBL" id="GAA2018668.1"/>
    </source>
</evidence>
<keyword evidence="2" id="KW-1185">Reference proteome</keyword>
<comment type="caution">
    <text evidence="1">The sequence shown here is derived from an EMBL/GenBank/DDBJ whole genome shotgun (WGS) entry which is preliminary data.</text>
</comment>
<protein>
    <submittedName>
        <fullName evidence="1">Uncharacterized protein</fullName>
    </submittedName>
</protein>
<reference evidence="2" key="1">
    <citation type="journal article" date="2019" name="Int. J. Syst. Evol. Microbiol.">
        <title>The Global Catalogue of Microorganisms (GCM) 10K type strain sequencing project: providing services to taxonomists for standard genome sequencing and annotation.</title>
        <authorList>
            <consortium name="The Broad Institute Genomics Platform"/>
            <consortium name="The Broad Institute Genome Sequencing Center for Infectious Disease"/>
            <person name="Wu L."/>
            <person name="Ma J."/>
        </authorList>
    </citation>
    <scope>NUCLEOTIDE SEQUENCE [LARGE SCALE GENOMIC DNA]</scope>
    <source>
        <strain evidence="2">JCM 16014</strain>
    </source>
</reference>
<accession>A0ABP5F720</accession>
<name>A0ABP5F720_9ACTN</name>
<dbReference type="Proteomes" id="UP001500751">
    <property type="component" value="Unassembled WGS sequence"/>
</dbReference>
<gene>
    <name evidence="1" type="ORF">GCM10009839_13580</name>
</gene>
<proteinExistence type="predicted"/>
<dbReference type="RefSeq" id="WP_344664636.1">
    <property type="nucleotide sequence ID" value="NZ_BAAAQN010000006.1"/>
</dbReference>